<keyword evidence="1" id="KW-0812">Transmembrane</keyword>
<keyword evidence="1" id="KW-1133">Transmembrane helix</keyword>
<evidence type="ECO:0000313" key="2">
    <source>
        <dbReference type="Proteomes" id="UP000887569"/>
    </source>
</evidence>
<dbReference type="AlphaFoldDB" id="A0A915AG83"/>
<accession>A0A915AG83</accession>
<name>A0A915AG83_PARUN</name>
<protein>
    <submittedName>
        <fullName evidence="3">Ovule protein</fullName>
    </submittedName>
</protein>
<organism evidence="2 3">
    <name type="scientific">Parascaris univalens</name>
    <name type="common">Nematode worm</name>
    <dbReference type="NCBI Taxonomy" id="6257"/>
    <lineage>
        <taxon>Eukaryota</taxon>
        <taxon>Metazoa</taxon>
        <taxon>Ecdysozoa</taxon>
        <taxon>Nematoda</taxon>
        <taxon>Chromadorea</taxon>
        <taxon>Rhabditida</taxon>
        <taxon>Spirurina</taxon>
        <taxon>Ascaridomorpha</taxon>
        <taxon>Ascaridoidea</taxon>
        <taxon>Ascarididae</taxon>
        <taxon>Parascaris</taxon>
    </lineage>
</organism>
<proteinExistence type="predicted"/>
<dbReference type="WBParaSite" id="PgR007_g119_t04">
    <property type="protein sequence ID" value="PgR007_g119_t04"/>
    <property type="gene ID" value="PgR007_g119"/>
</dbReference>
<keyword evidence="2" id="KW-1185">Reference proteome</keyword>
<reference evidence="3" key="1">
    <citation type="submission" date="2022-11" db="UniProtKB">
        <authorList>
            <consortium name="WormBaseParasite"/>
        </authorList>
    </citation>
    <scope>IDENTIFICATION</scope>
</reference>
<feature type="transmembrane region" description="Helical" evidence="1">
    <location>
        <begin position="12"/>
        <end position="31"/>
    </location>
</feature>
<keyword evidence="1" id="KW-0472">Membrane</keyword>
<evidence type="ECO:0000313" key="3">
    <source>
        <dbReference type="WBParaSite" id="PgR007_g119_t04"/>
    </source>
</evidence>
<sequence>MHTFIVWEGIYGQFSNILVFLATFICFLHSLHNKSSSKFLKVYDLSSDLRIYELVIFV</sequence>
<dbReference type="Proteomes" id="UP000887569">
    <property type="component" value="Unplaced"/>
</dbReference>
<evidence type="ECO:0000256" key="1">
    <source>
        <dbReference type="SAM" id="Phobius"/>
    </source>
</evidence>